<feature type="compositionally biased region" description="Basic and acidic residues" evidence="3">
    <location>
        <begin position="27"/>
        <end position="36"/>
    </location>
</feature>
<feature type="compositionally biased region" description="Basic and acidic residues" evidence="3">
    <location>
        <begin position="1"/>
        <end position="13"/>
    </location>
</feature>
<dbReference type="PROSITE" id="PS50084">
    <property type="entry name" value="KH_TYPE_1"/>
    <property type="match status" value="3"/>
</dbReference>
<keyword evidence="2" id="KW-0694">RNA-binding</keyword>
<dbReference type="SUPFAM" id="SSF54791">
    <property type="entry name" value="Eukaryotic type KH-domain (KH-domain type I)"/>
    <property type="match status" value="3"/>
</dbReference>
<evidence type="ECO:0000259" key="4">
    <source>
        <dbReference type="PROSITE" id="PS50020"/>
    </source>
</evidence>
<evidence type="ECO:0000313" key="5">
    <source>
        <dbReference type="EMBL" id="GAX12059.1"/>
    </source>
</evidence>
<dbReference type="PANTHER" id="PTHR10288">
    <property type="entry name" value="KH DOMAIN CONTAINING RNA BINDING PROTEIN"/>
    <property type="match status" value="1"/>
</dbReference>
<accession>A0A1Z5JDK8</accession>
<dbReference type="SMART" id="SM00456">
    <property type="entry name" value="WW"/>
    <property type="match status" value="1"/>
</dbReference>
<dbReference type="InterPro" id="IPR004088">
    <property type="entry name" value="KH_dom_type_1"/>
</dbReference>
<protein>
    <recommendedName>
        <fullName evidence="4">WW domain-containing protein</fullName>
    </recommendedName>
</protein>
<dbReference type="CDD" id="cd00105">
    <property type="entry name" value="KH-I"/>
    <property type="match status" value="3"/>
</dbReference>
<dbReference type="EMBL" id="BDSP01000048">
    <property type="protein sequence ID" value="GAX12059.1"/>
    <property type="molecule type" value="Genomic_DNA"/>
</dbReference>
<dbReference type="OrthoDB" id="5204190at2759"/>
<dbReference type="CDD" id="cd00201">
    <property type="entry name" value="WW"/>
    <property type="match status" value="1"/>
</dbReference>
<comment type="caution">
    <text evidence="5">The sequence shown here is derived from an EMBL/GenBank/DDBJ whole genome shotgun (WGS) entry which is preliminary data.</text>
</comment>
<feature type="compositionally biased region" description="Low complexity" evidence="3">
    <location>
        <begin position="103"/>
        <end position="115"/>
    </location>
</feature>
<keyword evidence="1" id="KW-0677">Repeat</keyword>
<dbReference type="SUPFAM" id="SSF51045">
    <property type="entry name" value="WW domain"/>
    <property type="match status" value="1"/>
</dbReference>
<evidence type="ECO:0000256" key="3">
    <source>
        <dbReference type="SAM" id="MobiDB-lite"/>
    </source>
</evidence>
<dbReference type="SMART" id="SM00322">
    <property type="entry name" value="KH"/>
    <property type="match status" value="3"/>
</dbReference>
<proteinExistence type="predicted"/>
<evidence type="ECO:0000313" key="6">
    <source>
        <dbReference type="Proteomes" id="UP000198406"/>
    </source>
</evidence>
<sequence>MSETNESGKRGRDEDETEVEAPPQKATKADDSHETATEVPAASAKAPEELNVPSEQTPNGATEETEGKNEETTQFIVDRKGEEERQEEAKEEAPATESTPVESSIPPQITSPPTSYGTLPPPAVNPSIPATVVNPDQIVEERGEIPALYVGKVIGKGGEMIRDLQARSAARIDVDQNVPAGMPRGITYRGTRATVDFAKYLVAMLQQENVTENDLPLGQASRRFLVIPASAVGKIIGRGGEMIRELQTKSQAKIQIDHSGSTGLPPDKKQVSITGSEQAVVKGEEMINFLVANPLMEGLQSIAMLVEEKARSGTQWGSGPPYMGLPNHGINMQPDSGAAYGHQAFSAGGYGPSTTHLPPMPSPYGNPVPPVQPAYGGSIPSYGGPGGGQEVTIMYVQKQYMGRIIGKKGVTINDLQRRSSCDIQVNQNVPHGQDCEITIRGTPQGIESARQMIREIIEIGPQHPYAGGAESGGMAFQQQGYGQSYGGQQGGYRGAYSGGFQAQQQSFAQPSYQQQPSYTQSTPSYGAAPVAYPPAQVQLPPAYSQPVPAPQYGYGQVPAPVVSEWKSATSPDGQVYYYNERTGATQWDKPAGML</sequence>
<dbReference type="Pfam" id="PF00013">
    <property type="entry name" value="KH_1"/>
    <property type="match status" value="3"/>
</dbReference>
<dbReference type="Pfam" id="PF00397">
    <property type="entry name" value="WW"/>
    <property type="match status" value="1"/>
</dbReference>
<dbReference type="InterPro" id="IPR004087">
    <property type="entry name" value="KH_dom"/>
</dbReference>
<gene>
    <name evidence="5" type="ORF">FisN_8Lh161</name>
</gene>
<dbReference type="InterPro" id="IPR036612">
    <property type="entry name" value="KH_dom_type_1_sf"/>
</dbReference>
<dbReference type="PROSITE" id="PS01159">
    <property type="entry name" value="WW_DOMAIN_1"/>
    <property type="match status" value="1"/>
</dbReference>
<dbReference type="GO" id="GO:0003723">
    <property type="term" value="F:RNA binding"/>
    <property type="evidence" value="ECO:0007669"/>
    <property type="project" value="UniProtKB-UniRule"/>
</dbReference>
<feature type="region of interest" description="Disordered" evidence="3">
    <location>
        <begin position="506"/>
        <end position="525"/>
    </location>
</feature>
<feature type="region of interest" description="Disordered" evidence="3">
    <location>
        <begin position="1"/>
        <end position="122"/>
    </location>
</feature>
<keyword evidence="6" id="KW-1185">Reference proteome</keyword>
<dbReference type="InterPro" id="IPR001202">
    <property type="entry name" value="WW_dom"/>
</dbReference>
<dbReference type="Proteomes" id="UP000198406">
    <property type="component" value="Unassembled WGS sequence"/>
</dbReference>
<dbReference type="Gene3D" id="3.30.1370.10">
    <property type="entry name" value="K Homology domain, type 1"/>
    <property type="match status" value="3"/>
</dbReference>
<dbReference type="InParanoid" id="A0A1Z5JDK8"/>
<dbReference type="InterPro" id="IPR036020">
    <property type="entry name" value="WW_dom_sf"/>
</dbReference>
<dbReference type="Gene3D" id="2.20.70.10">
    <property type="match status" value="1"/>
</dbReference>
<dbReference type="AlphaFoldDB" id="A0A1Z5JDK8"/>
<name>A0A1Z5JDK8_FISSO</name>
<evidence type="ECO:0000256" key="1">
    <source>
        <dbReference type="ARBA" id="ARBA00022737"/>
    </source>
</evidence>
<feature type="compositionally biased region" description="Basic and acidic residues" evidence="3">
    <location>
        <begin position="65"/>
        <end position="93"/>
    </location>
</feature>
<dbReference type="PROSITE" id="PS50020">
    <property type="entry name" value="WW_DOMAIN_2"/>
    <property type="match status" value="1"/>
</dbReference>
<feature type="domain" description="WW" evidence="4">
    <location>
        <begin position="559"/>
        <end position="592"/>
    </location>
</feature>
<evidence type="ECO:0000256" key="2">
    <source>
        <dbReference type="PROSITE-ProRule" id="PRU00117"/>
    </source>
</evidence>
<organism evidence="5 6">
    <name type="scientific">Fistulifera solaris</name>
    <name type="common">Oleaginous diatom</name>
    <dbReference type="NCBI Taxonomy" id="1519565"/>
    <lineage>
        <taxon>Eukaryota</taxon>
        <taxon>Sar</taxon>
        <taxon>Stramenopiles</taxon>
        <taxon>Ochrophyta</taxon>
        <taxon>Bacillariophyta</taxon>
        <taxon>Bacillariophyceae</taxon>
        <taxon>Bacillariophycidae</taxon>
        <taxon>Naviculales</taxon>
        <taxon>Naviculaceae</taxon>
        <taxon>Fistulifera</taxon>
    </lineage>
</organism>
<reference evidence="5 6" key="1">
    <citation type="journal article" date="2015" name="Plant Cell">
        <title>Oil accumulation by the oleaginous diatom Fistulifera solaris as revealed by the genome and transcriptome.</title>
        <authorList>
            <person name="Tanaka T."/>
            <person name="Maeda Y."/>
            <person name="Veluchamy A."/>
            <person name="Tanaka M."/>
            <person name="Abida H."/>
            <person name="Marechal E."/>
            <person name="Bowler C."/>
            <person name="Muto M."/>
            <person name="Sunaga Y."/>
            <person name="Tanaka M."/>
            <person name="Yoshino T."/>
            <person name="Taniguchi T."/>
            <person name="Fukuda Y."/>
            <person name="Nemoto M."/>
            <person name="Matsumoto M."/>
            <person name="Wong P.S."/>
            <person name="Aburatani S."/>
            <person name="Fujibuchi W."/>
        </authorList>
    </citation>
    <scope>NUCLEOTIDE SEQUENCE [LARGE SCALE GENOMIC DNA]</scope>
    <source>
        <strain evidence="5 6">JPCC DA0580</strain>
    </source>
</reference>